<dbReference type="EMBL" id="CAJMWT010001441">
    <property type="protein sequence ID" value="CAE6402107.1"/>
    <property type="molecule type" value="Genomic_DNA"/>
</dbReference>
<proteinExistence type="predicted"/>
<dbReference type="Proteomes" id="UP000663843">
    <property type="component" value="Unassembled WGS sequence"/>
</dbReference>
<dbReference type="SUPFAM" id="SSF52047">
    <property type="entry name" value="RNI-like"/>
    <property type="match status" value="1"/>
</dbReference>
<protein>
    <recommendedName>
        <fullName evidence="3">F-box domain-containing protein</fullName>
    </recommendedName>
</protein>
<evidence type="ECO:0000313" key="2">
    <source>
        <dbReference type="Proteomes" id="UP000663843"/>
    </source>
</evidence>
<gene>
    <name evidence="1" type="ORF">RDB_LOCUS37077</name>
</gene>
<evidence type="ECO:0008006" key="3">
    <source>
        <dbReference type="Google" id="ProtNLM"/>
    </source>
</evidence>
<reference evidence="1" key="1">
    <citation type="submission" date="2021-01" db="EMBL/GenBank/DDBJ databases">
        <authorList>
            <person name="Kaushik A."/>
        </authorList>
    </citation>
    <scope>NUCLEOTIDE SEQUENCE</scope>
    <source>
        <strain evidence="1">AG2-2IIIB</strain>
    </source>
</reference>
<accession>A0A8H2WTM0</accession>
<name>A0A8H2WTM0_9AGAM</name>
<sequence>MIPALTLPEIVQHIVSVSGYREQCKLAYTCKRLFDAVVPVIWRDLAGVHIVMKLIPGVNIAEEYSYSAYGMVWGFKDITIDDTALAENWTRYWIYAPLVKHLTAFATRQCPRGETFRIQGWQFLLPKLQLEGGTLLPNLLSLNTGLLAEFTHPEQLAWSALLLSPSIQRLHLHDLALETAIEGAVRPLDLLLQGLPRSLPQDPSLSPPVRDKWQQPEATFASLFPSVYQAGSNWFRIAALSDLRYLIIHSPGWPNEPWDELYVLGCLPRLEELQIDFLRSDISNKSQTNTSPLPSSSFPSLRTLTLNSLPNRNVFFQISDLIPKVPRLSSVNLSVSGFILAPDDFADCWSQLKRSPNLVDLSLTMDFHNMGALHIAYKILSEKPLEALGIYSRQMGEYPISYLDKAFPHLRRLNLMPPFELADWSVLPKIAKAFPNLELLCMKPRGFNMVDTLGRLDTSGHLASQKIEIRLVHDSYQHEFLVNGREGGWNEAGNQVINFLRRIWPNAVVVPEWQDHYSTVWYDM</sequence>
<dbReference type="Gene3D" id="3.80.10.10">
    <property type="entry name" value="Ribonuclease Inhibitor"/>
    <property type="match status" value="1"/>
</dbReference>
<dbReference type="AlphaFoldDB" id="A0A8H2WTM0"/>
<comment type="caution">
    <text evidence="1">The sequence shown here is derived from an EMBL/GenBank/DDBJ whole genome shotgun (WGS) entry which is preliminary data.</text>
</comment>
<organism evidence="1 2">
    <name type="scientific">Rhizoctonia solani</name>
    <dbReference type="NCBI Taxonomy" id="456999"/>
    <lineage>
        <taxon>Eukaryota</taxon>
        <taxon>Fungi</taxon>
        <taxon>Dikarya</taxon>
        <taxon>Basidiomycota</taxon>
        <taxon>Agaricomycotina</taxon>
        <taxon>Agaricomycetes</taxon>
        <taxon>Cantharellales</taxon>
        <taxon>Ceratobasidiaceae</taxon>
        <taxon>Rhizoctonia</taxon>
    </lineage>
</organism>
<evidence type="ECO:0000313" key="1">
    <source>
        <dbReference type="EMBL" id="CAE6402107.1"/>
    </source>
</evidence>
<dbReference type="InterPro" id="IPR032675">
    <property type="entry name" value="LRR_dom_sf"/>
</dbReference>